<feature type="signal peptide" evidence="8">
    <location>
        <begin position="1"/>
        <end position="19"/>
    </location>
</feature>
<evidence type="ECO:0000256" key="5">
    <source>
        <dbReference type="ARBA" id="ARBA00022989"/>
    </source>
</evidence>
<evidence type="ECO:0000313" key="11">
    <source>
        <dbReference type="Proteomes" id="UP001642540"/>
    </source>
</evidence>
<dbReference type="Pfam" id="PF01758">
    <property type="entry name" value="SBF"/>
    <property type="match status" value="1"/>
</dbReference>
<keyword evidence="8" id="KW-0732">Signal</keyword>
<dbReference type="Proteomes" id="UP001642540">
    <property type="component" value="Unassembled WGS sequence"/>
</dbReference>
<feature type="transmembrane region" description="Helical" evidence="7">
    <location>
        <begin position="365"/>
        <end position="383"/>
    </location>
</feature>
<feature type="transmembrane region" description="Helical" evidence="7">
    <location>
        <begin position="273"/>
        <end position="291"/>
    </location>
</feature>
<reference evidence="10 11" key="1">
    <citation type="submission" date="2024-08" db="EMBL/GenBank/DDBJ databases">
        <authorList>
            <person name="Cucini C."/>
            <person name="Frati F."/>
        </authorList>
    </citation>
    <scope>NUCLEOTIDE SEQUENCE [LARGE SCALE GENOMIC DNA]</scope>
</reference>
<keyword evidence="3 7" id="KW-0812">Transmembrane</keyword>
<gene>
    <name evidence="9" type="ORF">ODALV1_LOCUS25647</name>
    <name evidence="10" type="ORF">ODALV1_LOCUS25651</name>
</gene>
<name>A0ABP1RST0_9HEXA</name>
<keyword evidence="6 7" id="KW-0472">Membrane</keyword>
<evidence type="ECO:0000256" key="1">
    <source>
        <dbReference type="ARBA" id="ARBA00004141"/>
    </source>
</evidence>
<evidence type="ECO:0008006" key="12">
    <source>
        <dbReference type="Google" id="ProtNLM"/>
    </source>
</evidence>
<keyword evidence="4" id="KW-0813">Transport</keyword>
<feature type="transmembrane region" description="Helical" evidence="7">
    <location>
        <begin position="234"/>
        <end position="253"/>
    </location>
</feature>
<feature type="transmembrane region" description="Helical" evidence="7">
    <location>
        <begin position="334"/>
        <end position="358"/>
    </location>
</feature>
<dbReference type="EMBL" id="CAXLJM020000105">
    <property type="protein sequence ID" value="CAL8134712.1"/>
    <property type="molecule type" value="Genomic_DNA"/>
</dbReference>
<dbReference type="InterPro" id="IPR002657">
    <property type="entry name" value="BilAc:Na_symport/Acr3"/>
</dbReference>
<evidence type="ECO:0000256" key="3">
    <source>
        <dbReference type="ARBA" id="ARBA00022692"/>
    </source>
</evidence>
<feature type="transmembrane region" description="Helical" evidence="7">
    <location>
        <begin position="175"/>
        <end position="195"/>
    </location>
</feature>
<proteinExistence type="inferred from homology"/>
<feature type="transmembrane region" description="Helical" evidence="7">
    <location>
        <begin position="143"/>
        <end position="163"/>
    </location>
</feature>
<feature type="transmembrane region" description="Helical" evidence="7">
    <location>
        <begin position="395"/>
        <end position="416"/>
    </location>
</feature>
<evidence type="ECO:0000256" key="2">
    <source>
        <dbReference type="ARBA" id="ARBA00006528"/>
    </source>
</evidence>
<evidence type="ECO:0000313" key="10">
    <source>
        <dbReference type="EMBL" id="CAL8134720.1"/>
    </source>
</evidence>
<dbReference type="InterPro" id="IPR004710">
    <property type="entry name" value="Bilac:Na_transpt"/>
</dbReference>
<comment type="similarity">
    <text evidence="2">Belongs to the bile acid:sodium symporter (BASS) (TC 2.A.28) family.</text>
</comment>
<keyword evidence="5 7" id="KW-1133">Transmembrane helix</keyword>
<dbReference type="EMBL" id="CAXLJM020000105">
    <property type="protein sequence ID" value="CAL8134720.1"/>
    <property type="molecule type" value="Genomic_DNA"/>
</dbReference>
<dbReference type="PANTHER" id="PTHR10361:SF28">
    <property type="entry name" value="P3 PROTEIN-RELATED"/>
    <property type="match status" value="1"/>
</dbReference>
<evidence type="ECO:0000256" key="8">
    <source>
        <dbReference type="SAM" id="SignalP"/>
    </source>
</evidence>
<protein>
    <recommendedName>
        <fullName evidence="12">Ileal sodium/bile acid cotransporter</fullName>
    </recommendedName>
</protein>
<accession>A0ABP1RST0</accession>
<comment type="caution">
    <text evidence="10">The sequence shown here is derived from an EMBL/GenBank/DDBJ whole genome shotgun (WGS) entry which is preliminary data.</text>
</comment>
<feature type="chain" id="PRO_5045029724" description="Ileal sodium/bile acid cotransporter" evidence="8">
    <location>
        <begin position="20"/>
        <end position="457"/>
    </location>
</feature>
<organism evidence="10 11">
    <name type="scientific">Orchesella dallaii</name>
    <dbReference type="NCBI Taxonomy" id="48710"/>
    <lineage>
        <taxon>Eukaryota</taxon>
        <taxon>Metazoa</taxon>
        <taxon>Ecdysozoa</taxon>
        <taxon>Arthropoda</taxon>
        <taxon>Hexapoda</taxon>
        <taxon>Collembola</taxon>
        <taxon>Entomobryomorpha</taxon>
        <taxon>Entomobryoidea</taxon>
        <taxon>Orchesellidae</taxon>
        <taxon>Orchesellinae</taxon>
        <taxon>Orchesella</taxon>
    </lineage>
</organism>
<keyword evidence="4" id="KW-0769">Symport</keyword>
<evidence type="ECO:0000256" key="7">
    <source>
        <dbReference type="SAM" id="Phobius"/>
    </source>
</evidence>
<evidence type="ECO:0000256" key="4">
    <source>
        <dbReference type="ARBA" id="ARBA00022847"/>
    </source>
</evidence>
<evidence type="ECO:0000256" key="6">
    <source>
        <dbReference type="ARBA" id="ARBA00023136"/>
    </source>
</evidence>
<evidence type="ECO:0000313" key="9">
    <source>
        <dbReference type="EMBL" id="CAL8134712.1"/>
    </source>
</evidence>
<feature type="transmembrane region" description="Helical" evidence="7">
    <location>
        <begin position="207"/>
        <end position="227"/>
    </location>
</feature>
<sequence length="457" mass="49590">MNFKVLIAVILMSLQGTEVTLQNTSIYDITFDPVFLLMGMGNTSTATAYITPAVLPERYNKKEDIRVIFYVTDTTVATVSSESFNNSEVGTEDGTYTFRLNVTSGIIGRSEVCAEGKDATNLTIPTTCLNVTVIRNSGTMGKFFTYIVILLVVVLYLSTGTVLSKTQLAIFKNPTGPIIGLVTQFLLMPPLAFGIAKVVISNPIFKLALFIVACCPGGGASTLWTVILGGNIELSILMTSASTLLAFLMMPMWIQTLGYSIVSEADLQIPFGRIALCAGTTIFPLGLGFFIQRKYPAISRYMLLFLKPFSIFLMVFIIVFAIITNAYFFQLFTFQIMIAGAMLPWIGTILGGTTAGLCRRNWTDILAIGLETGVCNTGLAVFVLKLSLPHPDSDIATVIPVAVALMTPVLPIIFILGKKIWFRLQAFLKKREDVVLAAASAVAGSVNDIPMSDLAVY</sequence>
<dbReference type="PANTHER" id="PTHR10361">
    <property type="entry name" value="SODIUM-BILE ACID COTRANSPORTER"/>
    <property type="match status" value="1"/>
</dbReference>
<dbReference type="InterPro" id="IPR038770">
    <property type="entry name" value="Na+/solute_symporter_sf"/>
</dbReference>
<dbReference type="Gene3D" id="1.20.1530.20">
    <property type="match status" value="1"/>
</dbReference>
<keyword evidence="11" id="KW-1185">Reference proteome</keyword>
<comment type="subcellular location">
    <subcellularLocation>
        <location evidence="1">Membrane</location>
        <topology evidence="1">Multi-pass membrane protein</topology>
    </subcellularLocation>
</comment>
<feature type="transmembrane region" description="Helical" evidence="7">
    <location>
        <begin position="303"/>
        <end position="328"/>
    </location>
</feature>